<evidence type="ECO:0000256" key="5">
    <source>
        <dbReference type="SAM" id="MobiDB-lite"/>
    </source>
</evidence>
<evidence type="ECO:0000313" key="8">
    <source>
        <dbReference type="Proteomes" id="UP001165740"/>
    </source>
</evidence>
<feature type="transmembrane region" description="Helical" evidence="6">
    <location>
        <begin position="468"/>
        <end position="487"/>
    </location>
</feature>
<proteinExistence type="predicted"/>
<feature type="transmembrane region" description="Helical" evidence="6">
    <location>
        <begin position="555"/>
        <end position="578"/>
    </location>
</feature>
<feature type="compositionally biased region" description="Basic and acidic residues" evidence="5">
    <location>
        <begin position="96"/>
        <end position="108"/>
    </location>
</feature>
<dbReference type="GO" id="GO:0055085">
    <property type="term" value="P:transmembrane transport"/>
    <property type="evidence" value="ECO:0007669"/>
    <property type="project" value="InterPro"/>
</dbReference>
<feature type="compositionally biased region" description="Polar residues" evidence="5">
    <location>
        <begin position="1"/>
        <end position="13"/>
    </location>
</feature>
<dbReference type="Proteomes" id="UP001165740">
    <property type="component" value="Chromosome 4"/>
</dbReference>
<accession>A0A9W3A405</accession>
<feature type="compositionally biased region" description="Low complexity" evidence="5">
    <location>
        <begin position="24"/>
        <end position="44"/>
    </location>
</feature>
<dbReference type="AlphaFoldDB" id="A0A9W3A405"/>
<organism evidence="8 9">
    <name type="scientific">Biomphalaria glabrata</name>
    <name type="common">Bloodfluke planorb</name>
    <name type="synonym">Freshwater snail</name>
    <dbReference type="NCBI Taxonomy" id="6526"/>
    <lineage>
        <taxon>Eukaryota</taxon>
        <taxon>Metazoa</taxon>
        <taxon>Spiralia</taxon>
        <taxon>Lophotrochozoa</taxon>
        <taxon>Mollusca</taxon>
        <taxon>Gastropoda</taxon>
        <taxon>Heterobranchia</taxon>
        <taxon>Euthyneura</taxon>
        <taxon>Panpulmonata</taxon>
        <taxon>Hygrophila</taxon>
        <taxon>Lymnaeoidea</taxon>
        <taxon>Planorbidae</taxon>
        <taxon>Biomphalaria</taxon>
    </lineage>
</organism>
<dbReference type="OMA" id="PRAYINE"/>
<evidence type="ECO:0000256" key="6">
    <source>
        <dbReference type="SAM" id="Phobius"/>
    </source>
</evidence>
<protein>
    <submittedName>
        <fullName evidence="9">Prestin-like isoform X1</fullName>
    </submittedName>
</protein>
<feature type="transmembrane region" description="Helical" evidence="6">
    <location>
        <begin position="615"/>
        <end position="632"/>
    </location>
</feature>
<dbReference type="Gene3D" id="3.30.750.24">
    <property type="entry name" value="STAS domain"/>
    <property type="match status" value="1"/>
</dbReference>
<feature type="transmembrane region" description="Helical" evidence="6">
    <location>
        <begin position="274"/>
        <end position="290"/>
    </location>
</feature>
<dbReference type="InterPro" id="IPR001902">
    <property type="entry name" value="SLC26A/SulP_fam"/>
</dbReference>
<comment type="subcellular location">
    <subcellularLocation>
        <location evidence="1">Membrane</location>
        <topology evidence="1">Multi-pass membrane protein</topology>
    </subcellularLocation>
</comment>
<feature type="region of interest" description="Disordered" evidence="5">
    <location>
        <begin position="77"/>
        <end position="108"/>
    </location>
</feature>
<feature type="transmembrane region" description="Helical" evidence="6">
    <location>
        <begin position="353"/>
        <end position="377"/>
    </location>
</feature>
<dbReference type="Pfam" id="PF01740">
    <property type="entry name" value="STAS"/>
    <property type="match status" value="1"/>
</dbReference>
<evidence type="ECO:0000313" key="9">
    <source>
        <dbReference type="RefSeq" id="XP_055881913.1"/>
    </source>
</evidence>
<dbReference type="PANTHER" id="PTHR11814">
    <property type="entry name" value="SULFATE TRANSPORTER"/>
    <property type="match status" value="1"/>
</dbReference>
<keyword evidence="8" id="KW-1185">Reference proteome</keyword>
<keyword evidence="3 6" id="KW-1133">Transmembrane helix</keyword>
<feature type="transmembrane region" description="Helical" evidence="6">
    <location>
        <begin position="652"/>
        <end position="677"/>
    </location>
</feature>
<dbReference type="OrthoDB" id="288203at2759"/>
<keyword evidence="4 6" id="KW-0472">Membrane</keyword>
<evidence type="ECO:0000256" key="2">
    <source>
        <dbReference type="ARBA" id="ARBA00022692"/>
    </source>
</evidence>
<dbReference type="InterPro" id="IPR002645">
    <property type="entry name" value="STAS_dom"/>
</dbReference>
<feature type="region of interest" description="Disordered" evidence="5">
    <location>
        <begin position="1"/>
        <end position="44"/>
    </location>
</feature>
<feature type="compositionally biased region" description="Polar residues" evidence="5">
    <location>
        <begin position="81"/>
        <end position="90"/>
    </location>
</feature>
<sequence>MNSTDMNVNCESSLSDKEQPETKSVSGSHQTASSSSLAQSSTGSLKFTQKLLLPNDDSWSSIREPLRASGHLNKLPIASRSVRSSPSANGRQLKRSKGDLTSDQDRKPEVAVISKSYDSINLTGSSSKERIKQHQRNPPRAYINEGFDSKELILDPQAVRSHDVDNAESESFVEDMVVIERPIYTQNDFDQGFDAGQRPKHTALSWMKGKVKKCECSAACVRKTVSHHLPFLSIMKEYNIKKDFLPDIIAGLTVGIMHIPQGMAYGLLSTLQPVYGLYVSFFPVILYFFLGTSKHISLGTFAVISLMVGSAVDKGLKDNNIVLKTWNQTVDNGGGNITFEIVDNSDEVETAKLMLAMSVTFIAGVIQILLGIFRLGFLTVYLSDPLISGFTTGAACHVFTSQIKHIFGIHTNRHSGVFKLIYTYIDIFTNLPHTKPVTLIASIVCMFILVIIKEYINANPKIKPKLFMPIPVELIVVVLGTIISYFAQLQEKYSVQNVGDIPIGLPVPNLNAFNYISDVIADSIAVAIVSFAISVSMSKIFAKKHNYAIDSNQELLAYGSCNIVSSFFSAFVSAASLSRSLIQEDVGGRTQVTGLVSSTLLLIVLLVVGPYFKTLPNCVLAAIILVALKGMFKQFADLIALWKISLFDFATWLVTFCATVFLDVDLGLLVGVVFALLTVIMKSQRPYSCLLGQVPGTDIYRDISVYKVAKEIPNIKIFRFDSAIFFANSEFFKNSLYKLTVDPYQLKKMQRKLDKRKKNEKQLLNLTIDSIGSADIPIPDSDRTDTLTSPPVIQNSEAKPPQFVSQVPTLTDIHYIIIDCSTMSYVDSMGVKVLQQVISEFRAFNITVYLAQCKSSVREMFVKTNFYKTESKNYLFVTIHDAVVSAQLHQWAVTGESLANTGISNTAGSSHEIDLDITIGEATSRAENVNDFNKSNGVRGIPQQDITSNPVIENTHI</sequence>
<keyword evidence="2 6" id="KW-0812">Transmembrane</keyword>
<evidence type="ECO:0000256" key="1">
    <source>
        <dbReference type="ARBA" id="ARBA00004141"/>
    </source>
</evidence>
<dbReference type="InterPro" id="IPR011547">
    <property type="entry name" value="SLC26A/SulP_dom"/>
</dbReference>
<dbReference type="SUPFAM" id="SSF52091">
    <property type="entry name" value="SpoIIaa-like"/>
    <property type="match status" value="1"/>
</dbReference>
<dbReference type="InterPro" id="IPR036513">
    <property type="entry name" value="STAS_dom_sf"/>
</dbReference>
<dbReference type="RefSeq" id="XP_055881913.1">
    <property type="nucleotide sequence ID" value="XM_056025938.1"/>
</dbReference>
<dbReference type="Pfam" id="PF00916">
    <property type="entry name" value="Sulfate_transp"/>
    <property type="match status" value="1"/>
</dbReference>
<feature type="transmembrane region" description="Helical" evidence="6">
    <location>
        <begin position="590"/>
        <end position="608"/>
    </location>
</feature>
<feature type="transmembrane region" description="Helical" evidence="6">
    <location>
        <begin position="244"/>
        <end position="268"/>
    </location>
</feature>
<evidence type="ECO:0000256" key="3">
    <source>
        <dbReference type="ARBA" id="ARBA00022989"/>
    </source>
</evidence>
<gene>
    <name evidence="9" type="primary">LOC106065222</name>
</gene>
<dbReference type="CDD" id="cd07042">
    <property type="entry name" value="STAS_SulP_like_sulfate_transporter"/>
    <property type="match status" value="1"/>
</dbReference>
<feature type="domain" description="STAS" evidence="7">
    <location>
        <begin position="705"/>
        <end position="886"/>
    </location>
</feature>
<feature type="transmembrane region" description="Helical" evidence="6">
    <location>
        <begin position="515"/>
        <end position="535"/>
    </location>
</feature>
<dbReference type="GeneID" id="106065222"/>
<name>A0A9W3A405_BIOGL</name>
<dbReference type="GO" id="GO:0016020">
    <property type="term" value="C:membrane"/>
    <property type="evidence" value="ECO:0007669"/>
    <property type="project" value="UniProtKB-SubCell"/>
</dbReference>
<feature type="transmembrane region" description="Helical" evidence="6">
    <location>
        <begin position="437"/>
        <end position="456"/>
    </location>
</feature>
<reference evidence="9" key="1">
    <citation type="submission" date="2025-08" db="UniProtKB">
        <authorList>
            <consortium name="RefSeq"/>
        </authorList>
    </citation>
    <scope>IDENTIFICATION</scope>
</reference>
<dbReference type="PROSITE" id="PS50801">
    <property type="entry name" value="STAS"/>
    <property type="match status" value="1"/>
</dbReference>
<dbReference type="NCBIfam" id="TIGR00815">
    <property type="entry name" value="sulP"/>
    <property type="match status" value="1"/>
</dbReference>
<evidence type="ECO:0000256" key="4">
    <source>
        <dbReference type="ARBA" id="ARBA00023136"/>
    </source>
</evidence>
<evidence type="ECO:0000259" key="7">
    <source>
        <dbReference type="PROSITE" id="PS50801"/>
    </source>
</evidence>